<sequence length="460" mass="46450">MTAVEQLAAFAVGCRASVPAAVRADVPARVLDILGLALAAHGDPDADAAPAVLRSVRRWGGTPEATVIGTGDRLPAPAAALVNGTLAHSLDFDDTHLPSVLHPSASVVPAALATAEATGASGAALLAAVAAGVELTNRLGMAAYDPAIANSIFFERGLHATSICGAIGSAAASALLLGLDAPGVASAMGVAASMGAGLIEANRTGGTVKKVHCGWAAHAGVSAAYLAADGLTGPPTVLEGRFGFFTAYTGGRCDDDALLGGLGTRWELLRTAFKPYPSNHFTHPGIDCALALRAAGLDPSTVDWIELGVPGPTLRTIAEPVAEKVRPRSTYHGKFSGPYTVATALLGGGGLGVGLDDFTGPLDPDRLALAAKVRCVPDERATRIFPHAFAAVLRVSTAGTVVEHRVDASLGSAEAPLSAADLARKFHFNAARALPPAAADGLAARTTALADLPDMHTLLP</sequence>
<dbReference type="InterPro" id="IPR042188">
    <property type="entry name" value="MmgE/PrpD_sf_2"/>
</dbReference>
<evidence type="ECO:0000259" key="2">
    <source>
        <dbReference type="Pfam" id="PF03972"/>
    </source>
</evidence>
<dbReference type="GO" id="GO:0016829">
    <property type="term" value="F:lyase activity"/>
    <property type="evidence" value="ECO:0007669"/>
    <property type="project" value="InterPro"/>
</dbReference>
<dbReference type="AlphaFoldDB" id="A0A919PUJ5"/>
<reference evidence="4" key="1">
    <citation type="submission" date="2021-01" db="EMBL/GenBank/DDBJ databases">
        <title>Whole genome shotgun sequence of Dactylosporangium siamense NBRC 106093.</title>
        <authorList>
            <person name="Komaki H."/>
            <person name="Tamura T."/>
        </authorList>
    </citation>
    <scope>NUCLEOTIDE SEQUENCE</scope>
    <source>
        <strain evidence="4">NBRC 106093</strain>
    </source>
</reference>
<protein>
    <submittedName>
        <fullName evidence="4">MmgE/Prp family protein</fullName>
    </submittedName>
</protein>
<dbReference type="Pfam" id="PF19305">
    <property type="entry name" value="MmgE_PrpD_C"/>
    <property type="match status" value="1"/>
</dbReference>
<name>A0A919PUJ5_9ACTN</name>
<feature type="domain" description="MmgE/PrpD N-terminal" evidence="2">
    <location>
        <begin position="5"/>
        <end position="251"/>
    </location>
</feature>
<evidence type="ECO:0000259" key="3">
    <source>
        <dbReference type="Pfam" id="PF19305"/>
    </source>
</evidence>
<dbReference type="Pfam" id="PF03972">
    <property type="entry name" value="MmgE_PrpD_N"/>
    <property type="match status" value="1"/>
</dbReference>
<comment type="similarity">
    <text evidence="1">Belongs to the PrpD family.</text>
</comment>
<comment type="caution">
    <text evidence="4">The sequence shown here is derived from an EMBL/GenBank/DDBJ whole genome shotgun (WGS) entry which is preliminary data.</text>
</comment>
<dbReference type="RefSeq" id="WP_203852405.1">
    <property type="nucleotide sequence ID" value="NZ_BAAAVW010000014.1"/>
</dbReference>
<dbReference type="InterPro" id="IPR042183">
    <property type="entry name" value="MmgE/PrpD_sf_1"/>
</dbReference>
<evidence type="ECO:0000313" key="4">
    <source>
        <dbReference type="EMBL" id="GIG50776.1"/>
    </source>
</evidence>
<dbReference type="PANTHER" id="PTHR16943:SF8">
    <property type="entry name" value="2-METHYLCITRATE DEHYDRATASE"/>
    <property type="match status" value="1"/>
</dbReference>
<dbReference type="EMBL" id="BONQ01000138">
    <property type="protein sequence ID" value="GIG50776.1"/>
    <property type="molecule type" value="Genomic_DNA"/>
</dbReference>
<dbReference type="InterPro" id="IPR005656">
    <property type="entry name" value="MmgE_PrpD"/>
</dbReference>
<dbReference type="Proteomes" id="UP000660611">
    <property type="component" value="Unassembled WGS sequence"/>
</dbReference>
<gene>
    <name evidence="4" type="ORF">Dsi01nite_088170</name>
</gene>
<dbReference type="SUPFAM" id="SSF103378">
    <property type="entry name" value="2-methylcitrate dehydratase PrpD"/>
    <property type="match status" value="1"/>
</dbReference>
<accession>A0A919PUJ5</accession>
<dbReference type="Gene3D" id="3.30.1330.120">
    <property type="entry name" value="2-methylcitrate dehydratase PrpD"/>
    <property type="match status" value="1"/>
</dbReference>
<dbReference type="InterPro" id="IPR045336">
    <property type="entry name" value="MmgE_PrpD_N"/>
</dbReference>
<dbReference type="InterPro" id="IPR045337">
    <property type="entry name" value="MmgE_PrpD_C"/>
</dbReference>
<organism evidence="4 5">
    <name type="scientific">Dactylosporangium siamense</name>
    <dbReference type="NCBI Taxonomy" id="685454"/>
    <lineage>
        <taxon>Bacteria</taxon>
        <taxon>Bacillati</taxon>
        <taxon>Actinomycetota</taxon>
        <taxon>Actinomycetes</taxon>
        <taxon>Micromonosporales</taxon>
        <taxon>Micromonosporaceae</taxon>
        <taxon>Dactylosporangium</taxon>
    </lineage>
</organism>
<dbReference type="InterPro" id="IPR036148">
    <property type="entry name" value="MmgE/PrpD_sf"/>
</dbReference>
<keyword evidence="5" id="KW-1185">Reference proteome</keyword>
<dbReference type="Gene3D" id="1.10.4100.10">
    <property type="entry name" value="2-methylcitrate dehydratase PrpD"/>
    <property type="match status" value="1"/>
</dbReference>
<feature type="domain" description="MmgE/PrpD C-terminal" evidence="3">
    <location>
        <begin position="276"/>
        <end position="439"/>
    </location>
</feature>
<evidence type="ECO:0000256" key="1">
    <source>
        <dbReference type="ARBA" id="ARBA00006174"/>
    </source>
</evidence>
<dbReference type="PANTHER" id="PTHR16943">
    <property type="entry name" value="2-METHYLCITRATE DEHYDRATASE-RELATED"/>
    <property type="match status" value="1"/>
</dbReference>
<evidence type="ECO:0000313" key="5">
    <source>
        <dbReference type="Proteomes" id="UP000660611"/>
    </source>
</evidence>
<proteinExistence type="inferred from homology"/>